<evidence type="ECO:0000256" key="1">
    <source>
        <dbReference type="SAM" id="MobiDB-lite"/>
    </source>
</evidence>
<organism evidence="2 3">
    <name type="scientific">Cervus elaphus hippelaphus</name>
    <name type="common">European red deer</name>
    <dbReference type="NCBI Taxonomy" id="46360"/>
    <lineage>
        <taxon>Eukaryota</taxon>
        <taxon>Metazoa</taxon>
        <taxon>Chordata</taxon>
        <taxon>Craniata</taxon>
        <taxon>Vertebrata</taxon>
        <taxon>Euteleostomi</taxon>
        <taxon>Mammalia</taxon>
        <taxon>Eutheria</taxon>
        <taxon>Laurasiatheria</taxon>
        <taxon>Artiodactyla</taxon>
        <taxon>Ruminantia</taxon>
        <taxon>Pecora</taxon>
        <taxon>Cervidae</taxon>
        <taxon>Cervinae</taxon>
        <taxon>Cervus</taxon>
    </lineage>
</organism>
<comment type="caution">
    <text evidence="2">The sequence shown here is derived from an EMBL/GenBank/DDBJ whole genome shotgun (WGS) entry which is preliminary data.</text>
</comment>
<dbReference type="AlphaFoldDB" id="A0A212D8T3"/>
<dbReference type="EMBL" id="MKHE01000005">
    <property type="protein sequence ID" value="OWK14655.1"/>
    <property type="molecule type" value="Genomic_DNA"/>
</dbReference>
<evidence type="ECO:0000313" key="3">
    <source>
        <dbReference type="Proteomes" id="UP000242450"/>
    </source>
</evidence>
<name>A0A212D8T3_CEREH</name>
<feature type="region of interest" description="Disordered" evidence="1">
    <location>
        <begin position="1"/>
        <end position="32"/>
    </location>
</feature>
<keyword evidence="3" id="KW-1185">Reference proteome</keyword>
<evidence type="ECO:0000313" key="2">
    <source>
        <dbReference type="EMBL" id="OWK14655.1"/>
    </source>
</evidence>
<accession>A0A212D8T3</accession>
<sequence length="181" mass="20120">MGILRLSGMGTGSQGARLPEGPVTQASGSEGRPVDVVRTQVAQASGRRAQKAWPLAWQPQEPGPGRFSGLYPGCEIREPPDGMETGIVKNMSLFSSSIRSVMQKYLEERHEITFDKIFNQRIGHQDCSCCVRRVHGPVAHWLMASTRSDVWFCRSAQQLLPWRSWDQTGIALVGISRPMKK</sequence>
<dbReference type="Proteomes" id="UP000242450">
    <property type="component" value="Chromosome 5"/>
</dbReference>
<dbReference type="SUPFAM" id="SSF48097">
    <property type="entry name" value="Regulator of G-protein signaling, RGS"/>
    <property type="match status" value="1"/>
</dbReference>
<proteinExistence type="predicted"/>
<dbReference type="Gene3D" id="1.10.287.1270">
    <property type="match status" value="1"/>
</dbReference>
<gene>
    <name evidence="2" type="ORF">Celaphus_00000181</name>
</gene>
<reference evidence="2 3" key="1">
    <citation type="journal article" date="2018" name="Mol. Genet. Genomics">
        <title>The red deer Cervus elaphus genome CerEla1.0: sequencing, annotating, genes, and chromosomes.</title>
        <authorList>
            <person name="Bana N.A."/>
            <person name="Nyiri A."/>
            <person name="Nagy J."/>
            <person name="Frank K."/>
            <person name="Nagy T."/>
            <person name="Steger V."/>
            <person name="Schiller M."/>
            <person name="Lakatos P."/>
            <person name="Sugar L."/>
            <person name="Horn P."/>
            <person name="Barta E."/>
            <person name="Orosz L."/>
        </authorList>
    </citation>
    <scope>NUCLEOTIDE SEQUENCE [LARGE SCALE GENOMIC DNA]</scope>
    <source>
        <strain evidence="2">Hungarian</strain>
    </source>
</reference>
<protein>
    <submittedName>
        <fullName evidence="2">Uncharacterized protein</fullName>
    </submittedName>
</protein>
<dbReference type="InterPro" id="IPR036305">
    <property type="entry name" value="RGS_sf"/>
</dbReference>
<dbReference type="OrthoDB" id="354826at2759"/>